<dbReference type="Pfam" id="PF13489">
    <property type="entry name" value="Methyltransf_23"/>
    <property type="match status" value="1"/>
</dbReference>
<reference evidence="1 2" key="1">
    <citation type="submission" date="2022-04" db="EMBL/GenBank/DDBJ databases">
        <title>Positive selection, recombination, and allopatry shape intraspecific diversity of widespread and dominant cyanobacteria.</title>
        <authorList>
            <person name="Wei J."/>
            <person name="Shu W."/>
            <person name="Hu C."/>
        </authorList>
    </citation>
    <scope>NUCLEOTIDE SEQUENCE [LARGE SCALE GENOMIC DNA]</scope>
    <source>
        <strain evidence="1 2">GB2-A5</strain>
    </source>
</reference>
<dbReference type="RefSeq" id="WP_199295455.1">
    <property type="nucleotide sequence ID" value="NZ_JAMPKK010000021.1"/>
</dbReference>
<accession>A0ABV0JNS5</accession>
<gene>
    <name evidence="1" type="ORF">NDI37_11490</name>
</gene>
<comment type="caution">
    <text evidence="1">The sequence shown here is derived from an EMBL/GenBank/DDBJ whole genome shotgun (WGS) entry which is preliminary data.</text>
</comment>
<dbReference type="Proteomes" id="UP001442494">
    <property type="component" value="Unassembled WGS sequence"/>
</dbReference>
<keyword evidence="1" id="KW-0489">Methyltransferase</keyword>
<dbReference type="Gene3D" id="3.40.50.150">
    <property type="entry name" value="Vaccinia Virus protein VP39"/>
    <property type="match status" value="1"/>
</dbReference>
<dbReference type="InterPro" id="IPR029063">
    <property type="entry name" value="SAM-dependent_MTases_sf"/>
</dbReference>
<dbReference type="SUPFAM" id="SSF53335">
    <property type="entry name" value="S-adenosyl-L-methionine-dependent methyltransferases"/>
    <property type="match status" value="1"/>
</dbReference>
<evidence type="ECO:0000313" key="1">
    <source>
        <dbReference type="EMBL" id="MEP0865091.1"/>
    </source>
</evidence>
<proteinExistence type="predicted"/>
<sequence length="257" mass="29529">MTIHCLDVVDIAHYYAKYPFAQTVLKLPLRLSYGNLCRQLTKQGFSKAHSLLDYGCANGMFVQYLRQKGFANCHGYDPYAPKEGFGDRATLQRGPFDYILLQDVIEHVEDPKALLCELDALLAPGGHILIGTPNAANIDLTQPNVSDYYNPVHVPYHLHLYTRKSIESLGCHQGWEPVDFFDQPYHDTRWFGTNSRAWNEYQRLFDGTINVIFEPIKLWKALTSYKFMFYAIFGYWLSFKTEMAIAFRKTGGDTNVT</sequence>
<keyword evidence="2" id="KW-1185">Reference proteome</keyword>
<dbReference type="EMBL" id="JAMPKK010000021">
    <property type="protein sequence ID" value="MEP0865091.1"/>
    <property type="molecule type" value="Genomic_DNA"/>
</dbReference>
<name>A0ABV0JNS5_9CYAN</name>
<protein>
    <submittedName>
        <fullName evidence="1">Class I SAM-dependent methyltransferase</fullName>
    </submittedName>
</protein>
<dbReference type="GO" id="GO:0008168">
    <property type="term" value="F:methyltransferase activity"/>
    <property type="evidence" value="ECO:0007669"/>
    <property type="project" value="UniProtKB-KW"/>
</dbReference>
<organism evidence="1 2">
    <name type="scientific">Funiculus sociatus GB2-A5</name>
    <dbReference type="NCBI Taxonomy" id="2933946"/>
    <lineage>
        <taxon>Bacteria</taxon>
        <taxon>Bacillati</taxon>
        <taxon>Cyanobacteriota</taxon>
        <taxon>Cyanophyceae</taxon>
        <taxon>Coleofasciculales</taxon>
        <taxon>Coleofasciculaceae</taxon>
        <taxon>Funiculus</taxon>
    </lineage>
</organism>
<dbReference type="PANTHER" id="PTHR43861">
    <property type="entry name" value="TRANS-ACONITATE 2-METHYLTRANSFERASE-RELATED"/>
    <property type="match status" value="1"/>
</dbReference>
<dbReference type="GO" id="GO:0032259">
    <property type="term" value="P:methylation"/>
    <property type="evidence" value="ECO:0007669"/>
    <property type="project" value="UniProtKB-KW"/>
</dbReference>
<evidence type="ECO:0000313" key="2">
    <source>
        <dbReference type="Proteomes" id="UP001442494"/>
    </source>
</evidence>
<keyword evidence="1" id="KW-0808">Transferase</keyword>